<sequence>MKVDAAALRAQASQIEAIRDSVSPSGLPLGFDPAGKDIVSAGAATRVSASAAAAANALWQSWSHLGDLAGRLRAAADGYVEQNSVIAGSLSGGAASHVAGLHASPGAPAPVATPQVYTGSTGTPEQISELLRSGTGQQGPERFSQQWSAHATAVRDGATQLRSVSSILTGSWEGPAADSAASEIDTAVSSLERHAGRVESVGRDASTHAMDWRQAERGTHHPSEFKDLHDNVQAAWEANARSGNMMPGAVAQAQAHLSTAQGQTAAAYGEYAGVAVDPATGDLIDPQTGERIDLAKLGLTPEELDALEDGDPLGELGADDPMASNGAQMLSGLMSALVGGVGSGVGALVQAGQQGVQQVTSQVGQLAKAVGQGAQPGSDGLGSPELGSDFSGGGTGGAGGGGGETLPAAAPAAPPPVMAPASTLGVGPPVPAGLPGGGGAATGGAPMMGGLPMGMAPGAGAGPASQGGKVVEEGKKVMPKSAPNSERVIGEVDTDRARGRAERGKDRLAAEMAAAKEGLKNGA</sequence>
<dbReference type="EMBL" id="ATFQ01000040">
    <property type="protein sequence ID" value="EPQ20953.1"/>
    <property type="molecule type" value="Genomic_DNA"/>
</dbReference>
<dbReference type="Pfam" id="PF00823">
    <property type="entry name" value="PPE"/>
    <property type="match status" value="1"/>
</dbReference>
<comment type="similarity">
    <text evidence="1">Belongs to the mycobacterial PPE family.</text>
</comment>
<dbReference type="AlphaFoldDB" id="A0A829HQQ0"/>
<comment type="caution">
    <text evidence="4">The sequence shown here is derived from an EMBL/GenBank/DDBJ whole genome shotgun (WGS) entry which is preliminary data.</text>
</comment>
<evidence type="ECO:0000259" key="3">
    <source>
        <dbReference type="Pfam" id="PF00823"/>
    </source>
</evidence>
<feature type="compositionally biased region" description="Gly residues" evidence="2">
    <location>
        <begin position="390"/>
        <end position="404"/>
    </location>
</feature>
<feature type="compositionally biased region" description="Basic and acidic residues" evidence="2">
    <location>
        <begin position="488"/>
        <end position="506"/>
    </location>
</feature>
<feature type="domain" description="PPE" evidence="3">
    <location>
        <begin position="123"/>
        <end position="273"/>
    </location>
</feature>
<dbReference type="RefSeq" id="WP_020724441.1">
    <property type="nucleotide sequence ID" value="NZ_ATFQ01000040.1"/>
</dbReference>
<feature type="region of interest" description="Disordered" evidence="2">
    <location>
        <begin position="370"/>
        <end position="414"/>
    </location>
</feature>
<proteinExistence type="inferred from homology"/>
<dbReference type="Proteomes" id="UP000014969">
    <property type="component" value="Unassembled WGS sequence"/>
</dbReference>
<accession>A0A829HQQ0</accession>
<name>A0A829HQQ0_9MYCO</name>
<gene>
    <name evidence="4" type="ORF">J108_23355</name>
</gene>
<dbReference type="InterPro" id="IPR038332">
    <property type="entry name" value="PPE_sf"/>
</dbReference>
<dbReference type="Gene3D" id="1.20.1260.20">
    <property type="entry name" value="PPE superfamily"/>
    <property type="match status" value="1"/>
</dbReference>
<evidence type="ECO:0000313" key="4">
    <source>
        <dbReference type="EMBL" id="EPQ20953.1"/>
    </source>
</evidence>
<feature type="region of interest" description="Disordered" evidence="2">
    <location>
        <begin position="475"/>
        <end position="506"/>
    </location>
</feature>
<evidence type="ECO:0000313" key="5">
    <source>
        <dbReference type="Proteomes" id="UP000014969"/>
    </source>
</evidence>
<dbReference type="InterPro" id="IPR000030">
    <property type="entry name" value="PPE_dom"/>
</dbReference>
<evidence type="ECO:0000256" key="2">
    <source>
        <dbReference type="SAM" id="MobiDB-lite"/>
    </source>
</evidence>
<organism evidence="4 5">
    <name type="scientific">Mycobacteroides abscessus subsp. bolletii CRM-0020</name>
    <dbReference type="NCBI Taxonomy" id="1306401"/>
    <lineage>
        <taxon>Bacteria</taxon>
        <taxon>Bacillati</taxon>
        <taxon>Actinomycetota</taxon>
        <taxon>Actinomycetes</taxon>
        <taxon>Mycobacteriales</taxon>
        <taxon>Mycobacteriaceae</taxon>
        <taxon>Mycobacteroides</taxon>
        <taxon>Mycobacteroides abscessus</taxon>
    </lineage>
</organism>
<dbReference type="SUPFAM" id="SSF140459">
    <property type="entry name" value="PE/PPE dimer-like"/>
    <property type="match status" value="1"/>
</dbReference>
<protein>
    <recommendedName>
        <fullName evidence="3">PPE domain-containing protein</fullName>
    </recommendedName>
</protein>
<evidence type="ECO:0000256" key="1">
    <source>
        <dbReference type="ARBA" id="ARBA00010652"/>
    </source>
</evidence>
<reference evidence="4 5" key="1">
    <citation type="journal article" date="2013" name="Genome Announc.">
        <title>Genome Sequence of an Epidemic Isolate of Mycobacterium abscessus subsp. bolletii from Rio de Janeiro, Brazil.</title>
        <authorList>
            <person name="Davidson R.M."/>
            <person name="Reynolds P.R."/>
            <person name="Farias-Hesson E."/>
            <person name="Duarte R.S."/>
            <person name="Jackson M."/>
            <person name="Strong M."/>
        </authorList>
    </citation>
    <scope>NUCLEOTIDE SEQUENCE [LARGE SCALE GENOMIC DNA]</scope>
    <source>
        <strain evidence="4 5">CRM-0020</strain>
    </source>
</reference>